<name>M5TTU1_9BACT</name>
<gene>
    <name evidence="1" type="ORF">RSSM_05962</name>
</gene>
<dbReference type="EMBL" id="ANOH01000415">
    <property type="protein sequence ID" value="EMI52607.1"/>
    <property type="molecule type" value="Genomic_DNA"/>
</dbReference>
<dbReference type="AlphaFoldDB" id="M5TTU1"/>
<keyword evidence="2" id="KW-1185">Reference proteome</keyword>
<comment type="caution">
    <text evidence="1">The sequence shown here is derived from an EMBL/GenBank/DDBJ whole genome shotgun (WGS) entry which is preliminary data.</text>
</comment>
<proteinExistence type="predicted"/>
<reference evidence="1 2" key="1">
    <citation type="journal article" date="2013" name="Mar. Genomics">
        <title>Expression of sulfatases in Rhodopirellula baltica and the diversity of sulfatases in the genus Rhodopirellula.</title>
        <authorList>
            <person name="Wegner C.E."/>
            <person name="Richter-Heitmann T."/>
            <person name="Klindworth A."/>
            <person name="Klockow C."/>
            <person name="Richter M."/>
            <person name="Achstetter T."/>
            <person name="Glockner F.O."/>
            <person name="Harder J."/>
        </authorList>
    </citation>
    <scope>NUCLEOTIDE SEQUENCE [LARGE SCALE GENOMIC DNA]</scope>
    <source>
        <strain evidence="1 2">SM41</strain>
    </source>
</reference>
<dbReference type="Proteomes" id="UP000011885">
    <property type="component" value="Unassembled WGS sequence"/>
</dbReference>
<evidence type="ECO:0000313" key="2">
    <source>
        <dbReference type="Proteomes" id="UP000011885"/>
    </source>
</evidence>
<organism evidence="1 2">
    <name type="scientific">Rhodopirellula sallentina SM41</name>
    <dbReference type="NCBI Taxonomy" id="1263870"/>
    <lineage>
        <taxon>Bacteria</taxon>
        <taxon>Pseudomonadati</taxon>
        <taxon>Planctomycetota</taxon>
        <taxon>Planctomycetia</taxon>
        <taxon>Pirellulales</taxon>
        <taxon>Pirellulaceae</taxon>
        <taxon>Rhodopirellula</taxon>
    </lineage>
</organism>
<sequence length="46" mass="4929">MTTNPTRNVGEGRFAVGGRRIIDGDAQYGQVVERTLAATDNTAPHD</sequence>
<accession>M5TTU1</accession>
<protein>
    <submittedName>
        <fullName evidence="1">Uncharacterized protein</fullName>
    </submittedName>
</protein>
<evidence type="ECO:0000313" key="1">
    <source>
        <dbReference type="EMBL" id="EMI52607.1"/>
    </source>
</evidence>